<gene>
    <name evidence="1" type="ORF">V9385_09650</name>
</gene>
<keyword evidence="2" id="KW-1185">Reference proteome</keyword>
<reference evidence="1 2" key="1">
    <citation type="submission" date="2024-03" db="EMBL/GenBank/DDBJ databases">
        <title>Pseudomonas juntendi.</title>
        <authorList>
            <person name="Liu Y."/>
        </authorList>
    </citation>
    <scope>NUCLEOTIDE SEQUENCE [LARGE SCALE GENOMIC DNA]</scope>
    <source>
        <strain evidence="1 2">L4046hy</strain>
    </source>
</reference>
<accession>A0ABZ2JHU4</accession>
<protein>
    <submittedName>
        <fullName evidence="1">DUF1566 domain-containing protein</fullName>
    </submittedName>
</protein>
<sequence>MNAPAIAAHDELQIGQPYGGGFFIGITQENGKLYRNIQAPKAFELKGAVGCYGKDVDGAKSYTDSRANTEAFAAEGSELAQQALGLTIGGFSDWGLPARDVQELQYRHLKPTEQENYCSWRDGDNPSSIPPGLPYTETFPAQTALEAFQEGGPEAFEPGWYASSTQFSALYVYIMGFSDGLQGYGNKGGERRVRPVRRELIQ</sequence>
<evidence type="ECO:0000313" key="2">
    <source>
        <dbReference type="Proteomes" id="UP001375228"/>
    </source>
</evidence>
<organism evidence="1 2">
    <name type="scientific">Pseudomonas juntendi</name>
    <dbReference type="NCBI Taxonomy" id="2666183"/>
    <lineage>
        <taxon>Bacteria</taxon>
        <taxon>Pseudomonadati</taxon>
        <taxon>Pseudomonadota</taxon>
        <taxon>Gammaproteobacteria</taxon>
        <taxon>Pseudomonadales</taxon>
        <taxon>Pseudomonadaceae</taxon>
        <taxon>Pseudomonas</taxon>
    </lineage>
</organism>
<evidence type="ECO:0000313" key="1">
    <source>
        <dbReference type="EMBL" id="WWY22840.1"/>
    </source>
</evidence>
<dbReference type="RefSeq" id="WP_338725059.1">
    <property type="nucleotide sequence ID" value="NZ_CP146690.1"/>
</dbReference>
<proteinExistence type="predicted"/>
<dbReference type="Proteomes" id="UP001375228">
    <property type="component" value="Chromosome"/>
</dbReference>
<name>A0ABZ2JHU4_9PSED</name>
<dbReference type="EMBL" id="CP146691">
    <property type="protein sequence ID" value="WWY22840.1"/>
    <property type="molecule type" value="Genomic_DNA"/>
</dbReference>